<comment type="caution">
    <text evidence="1">The sequence shown here is derived from an EMBL/GenBank/DDBJ whole genome shotgun (WGS) entry which is preliminary data.</text>
</comment>
<dbReference type="Proteomes" id="UP001212042">
    <property type="component" value="Unassembled WGS sequence"/>
</dbReference>
<organism evidence="1 2">
    <name type="scientific">Pseudomonas aestuarii</name>
    <dbReference type="NCBI Taxonomy" id="3018340"/>
    <lineage>
        <taxon>Bacteria</taxon>
        <taxon>Pseudomonadati</taxon>
        <taxon>Pseudomonadota</taxon>
        <taxon>Gammaproteobacteria</taxon>
        <taxon>Pseudomonadales</taxon>
        <taxon>Pseudomonadaceae</taxon>
        <taxon>Pseudomonas</taxon>
    </lineage>
</organism>
<gene>
    <name evidence="1" type="ORF">PH586_07030</name>
</gene>
<protein>
    <submittedName>
        <fullName evidence="1">Uncharacterized protein</fullName>
    </submittedName>
</protein>
<evidence type="ECO:0000313" key="2">
    <source>
        <dbReference type="Proteomes" id="UP001212042"/>
    </source>
</evidence>
<dbReference type="EMBL" id="JAQJZJ010000002">
    <property type="protein sequence ID" value="MDA7086134.1"/>
    <property type="molecule type" value="Genomic_DNA"/>
</dbReference>
<proteinExistence type="predicted"/>
<sequence>MSTCKAYVDQLVETTAKYGKYAAEALKEFNAAQERLGLSAVIDLEKLVQPEFRRLAKHKLADLEVIVEAYKNIYEKYIISMNKELLAATALLPEAERASETESLAKKIQEQIDEQSRFYSTRARWIEAAYNLSTLVEINADSIFVESGELVCSDENALEDISFVLNVIDTCAQVDSEIIRTRVARITSGLGFFGAKFA</sequence>
<evidence type="ECO:0000313" key="1">
    <source>
        <dbReference type="EMBL" id="MDA7086134.1"/>
    </source>
</evidence>
<reference evidence="1 2" key="1">
    <citation type="submission" date="2023-01" db="EMBL/GenBank/DDBJ databases">
        <title>Pseudomonas SA3-5T sp. nov., isolated from tidal flat sediment.</title>
        <authorList>
            <person name="Kim H.S."/>
            <person name="Kim J.-S."/>
            <person name="Suh M.K."/>
            <person name="Eom M.K."/>
            <person name="Lee J.-S."/>
        </authorList>
    </citation>
    <scope>NUCLEOTIDE SEQUENCE [LARGE SCALE GENOMIC DNA]</scope>
    <source>
        <strain evidence="1 2">SA3-5</strain>
    </source>
</reference>
<keyword evidence="2" id="KW-1185">Reference proteome</keyword>
<accession>A0ABT4XD52</accession>
<name>A0ABT4XD52_9PSED</name>
<dbReference type="RefSeq" id="WP_271347035.1">
    <property type="nucleotide sequence ID" value="NZ_JAQJZJ010000002.1"/>
</dbReference>